<organism evidence="2 3">
    <name type="scientific">Peredibacter starrii</name>
    <dbReference type="NCBI Taxonomy" id="28202"/>
    <lineage>
        <taxon>Bacteria</taxon>
        <taxon>Pseudomonadati</taxon>
        <taxon>Bdellovibrionota</taxon>
        <taxon>Bacteriovoracia</taxon>
        <taxon>Bacteriovoracales</taxon>
        <taxon>Bacteriovoracaceae</taxon>
        <taxon>Peredibacter</taxon>
    </lineage>
</organism>
<dbReference type="Proteomes" id="UP001324634">
    <property type="component" value="Chromosome"/>
</dbReference>
<evidence type="ECO:0008006" key="4">
    <source>
        <dbReference type="Google" id="ProtNLM"/>
    </source>
</evidence>
<dbReference type="AlphaFoldDB" id="A0AAX4HPU9"/>
<gene>
    <name evidence="2" type="ORF">SOO65_01135</name>
</gene>
<dbReference type="KEGG" id="psti:SOO65_01135"/>
<dbReference type="RefSeq" id="WP_321395636.1">
    <property type="nucleotide sequence ID" value="NZ_CP139487.1"/>
</dbReference>
<evidence type="ECO:0000313" key="2">
    <source>
        <dbReference type="EMBL" id="WPU65346.1"/>
    </source>
</evidence>
<feature type="signal peptide" evidence="1">
    <location>
        <begin position="1"/>
        <end position="20"/>
    </location>
</feature>
<feature type="chain" id="PRO_5043937678" description="DUF3617 family protein" evidence="1">
    <location>
        <begin position="21"/>
        <end position="161"/>
    </location>
</feature>
<accession>A0AAX4HPU9</accession>
<proteinExistence type="predicted"/>
<evidence type="ECO:0000256" key="1">
    <source>
        <dbReference type="SAM" id="SignalP"/>
    </source>
</evidence>
<evidence type="ECO:0000313" key="3">
    <source>
        <dbReference type="Proteomes" id="UP001324634"/>
    </source>
</evidence>
<sequence>MKSTISTIFLGLLMVTTAQAASLDLQNFVGKYELSPNGQDCGQFFEIRLQNKCNGLITSMSDDRNFASHESEVVDFCLGQASEKKKSRERRQTITITRNTRAILKDNQIDLSEIFKEEPSEGMTLSQNTKFSLSGNKLKRSITTRLNGKKMDSSECTYKKQ</sequence>
<keyword evidence="3" id="KW-1185">Reference proteome</keyword>
<name>A0AAX4HPU9_9BACT</name>
<dbReference type="EMBL" id="CP139487">
    <property type="protein sequence ID" value="WPU65346.1"/>
    <property type="molecule type" value="Genomic_DNA"/>
</dbReference>
<keyword evidence="1" id="KW-0732">Signal</keyword>
<reference evidence="2 3" key="1">
    <citation type="submission" date="2023-11" db="EMBL/GenBank/DDBJ databases">
        <title>Peredibacter starrii A3.12.</title>
        <authorList>
            <person name="Mitchell R.J."/>
        </authorList>
    </citation>
    <scope>NUCLEOTIDE SEQUENCE [LARGE SCALE GENOMIC DNA]</scope>
    <source>
        <strain evidence="2 3">A3.12</strain>
    </source>
</reference>
<protein>
    <recommendedName>
        <fullName evidence="4">DUF3617 family protein</fullName>
    </recommendedName>
</protein>